<keyword evidence="1" id="KW-0732">Signal</keyword>
<dbReference type="Pfam" id="PF19780">
    <property type="entry name" value="DUF6265"/>
    <property type="match status" value="1"/>
</dbReference>
<evidence type="ECO:0000313" key="4">
    <source>
        <dbReference type="Proteomes" id="UP000515312"/>
    </source>
</evidence>
<accession>A0A7G8BLU9</accession>
<gene>
    <name evidence="3" type="ORF">H7849_06115</name>
</gene>
<organism evidence="3 4">
    <name type="scientific">Alloacidobacterium dinghuense</name>
    <dbReference type="NCBI Taxonomy" id="2763107"/>
    <lineage>
        <taxon>Bacteria</taxon>
        <taxon>Pseudomonadati</taxon>
        <taxon>Acidobacteriota</taxon>
        <taxon>Terriglobia</taxon>
        <taxon>Terriglobales</taxon>
        <taxon>Acidobacteriaceae</taxon>
        <taxon>Alloacidobacterium</taxon>
    </lineage>
</organism>
<feature type="chain" id="PRO_5028851904" description="DUF6265 domain-containing protein" evidence="1">
    <location>
        <begin position="26"/>
        <end position="175"/>
    </location>
</feature>
<dbReference type="KEGG" id="adin:H7849_06115"/>
<sequence length="175" mass="19164">MKVKICSRVLFALFNLFLFATVAVCETDPPAVPVGHVSDLAFLAGRWQGTVDSSKIAQVCDSPDASSMVCIFHLLNEAGKLDMIEVYTLRDTPEGVVEKVRFFSPELGEEAGTAATTMKLVSVSSDKLVFENPNGTYPKRSTIYRTSADAFTSKVELIDAKGVATEFEAYWHRVS</sequence>
<name>A0A7G8BLU9_9BACT</name>
<keyword evidence="4" id="KW-1185">Reference proteome</keyword>
<evidence type="ECO:0000259" key="2">
    <source>
        <dbReference type="Pfam" id="PF19780"/>
    </source>
</evidence>
<feature type="signal peptide" evidence="1">
    <location>
        <begin position="1"/>
        <end position="25"/>
    </location>
</feature>
<reference evidence="3 4" key="1">
    <citation type="submission" date="2020-08" db="EMBL/GenBank/DDBJ databases">
        <title>Edaphobacter telluris sp. nov. and Acidobacterium dinghuensis sp. nov., two acidobacteria isolated from forest soil.</title>
        <authorList>
            <person name="Fu J."/>
            <person name="Qiu L."/>
        </authorList>
    </citation>
    <scope>NUCLEOTIDE SEQUENCE [LARGE SCALE GENOMIC DNA]</scope>
    <source>
        <strain evidence="3">4Y35</strain>
    </source>
</reference>
<dbReference type="RefSeq" id="WP_186745005.1">
    <property type="nucleotide sequence ID" value="NZ_CP060394.1"/>
</dbReference>
<dbReference type="EMBL" id="CP060394">
    <property type="protein sequence ID" value="QNI33519.1"/>
    <property type="molecule type" value="Genomic_DNA"/>
</dbReference>
<evidence type="ECO:0000313" key="3">
    <source>
        <dbReference type="EMBL" id="QNI33519.1"/>
    </source>
</evidence>
<feature type="domain" description="DUF6265" evidence="2">
    <location>
        <begin position="41"/>
        <end position="156"/>
    </location>
</feature>
<dbReference type="InterPro" id="IPR046232">
    <property type="entry name" value="DUF6265"/>
</dbReference>
<protein>
    <recommendedName>
        <fullName evidence="2">DUF6265 domain-containing protein</fullName>
    </recommendedName>
</protein>
<dbReference type="AlphaFoldDB" id="A0A7G8BLU9"/>
<proteinExistence type="predicted"/>
<dbReference type="Proteomes" id="UP000515312">
    <property type="component" value="Chromosome"/>
</dbReference>
<evidence type="ECO:0000256" key="1">
    <source>
        <dbReference type="SAM" id="SignalP"/>
    </source>
</evidence>